<organism evidence="1 2">
    <name type="scientific">Comamonas sediminis</name>
    <dbReference type="NCBI Taxonomy" id="1783360"/>
    <lineage>
        <taxon>Bacteria</taxon>
        <taxon>Pseudomonadati</taxon>
        <taxon>Pseudomonadota</taxon>
        <taxon>Betaproteobacteria</taxon>
        <taxon>Burkholderiales</taxon>
        <taxon>Comamonadaceae</taxon>
        <taxon>Comamonas</taxon>
    </lineage>
</organism>
<evidence type="ECO:0000313" key="2">
    <source>
        <dbReference type="Proteomes" id="UP001562178"/>
    </source>
</evidence>
<dbReference type="Proteomes" id="UP001562178">
    <property type="component" value="Unassembled WGS sequence"/>
</dbReference>
<dbReference type="EMBL" id="JBGBDC010000002">
    <property type="protein sequence ID" value="MEY2250389.1"/>
    <property type="molecule type" value="Genomic_DNA"/>
</dbReference>
<accession>A0ABV4AYT5</accession>
<dbReference type="SUPFAM" id="SSF47794">
    <property type="entry name" value="Rad51 N-terminal domain-like"/>
    <property type="match status" value="1"/>
</dbReference>
<sequence>MQDEPSPPPELPLDKILPRSLKNLLESNGIYTVEAAFRAYPDQLLKLPGMGISKFRQLERILFPGETFTPRRVPPPIPYAQGSSLNGVLSPATVQTLARGGITTVAQLRAASRKDLLAIKSLGPTKLREIERALLLGKSFTPARVYVPIRHIPGSSLNGSLSPAVVRALARGGITTVDQLRATEPAELLKIERLGVGMLREIESVFFSSEIS</sequence>
<gene>
    <name evidence="1" type="ORF">AB7A72_05195</name>
</gene>
<dbReference type="Pfam" id="PF14520">
    <property type="entry name" value="HHH_5"/>
    <property type="match status" value="3"/>
</dbReference>
<keyword evidence="2" id="KW-1185">Reference proteome</keyword>
<evidence type="ECO:0000313" key="1">
    <source>
        <dbReference type="EMBL" id="MEY2250389.1"/>
    </source>
</evidence>
<dbReference type="InterPro" id="IPR010995">
    <property type="entry name" value="DNA_repair_Rad51/TF_NusA_a-hlx"/>
</dbReference>
<protein>
    <submittedName>
        <fullName evidence="1">Helix-hairpin-helix domain-containing protein</fullName>
    </submittedName>
</protein>
<reference evidence="1 2" key="1">
    <citation type="journal article" date="2016" name="Int. J. Syst. Evol. Microbiol.">
        <title>Description of Comamonas sediminis sp. nov., isolated from lagoon sediments.</title>
        <authorList>
            <person name="Subhash Y."/>
            <person name="Bang J.J."/>
            <person name="You T.H."/>
            <person name="Lee S.S."/>
        </authorList>
    </citation>
    <scope>NUCLEOTIDE SEQUENCE [LARGE SCALE GENOMIC DNA]</scope>
    <source>
        <strain evidence="1 2">JCM 31169</strain>
    </source>
</reference>
<proteinExistence type="predicted"/>
<comment type="caution">
    <text evidence="1">The sequence shown here is derived from an EMBL/GenBank/DDBJ whole genome shotgun (WGS) entry which is preliminary data.</text>
</comment>
<dbReference type="Gene3D" id="1.10.150.20">
    <property type="entry name" value="5' to 3' exonuclease, C-terminal subdomain"/>
    <property type="match status" value="2"/>
</dbReference>
<dbReference type="SUPFAM" id="SSF47789">
    <property type="entry name" value="C-terminal domain of RNA polymerase alpha subunit"/>
    <property type="match status" value="1"/>
</dbReference>
<name>A0ABV4AYT5_9BURK</name>